<proteinExistence type="predicted"/>
<organism evidence="1 2">
    <name type="scientific">Lindgomyces ingoldianus</name>
    <dbReference type="NCBI Taxonomy" id="673940"/>
    <lineage>
        <taxon>Eukaryota</taxon>
        <taxon>Fungi</taxon>
        <taxon>Dikarya</taxon>
        <taxon>Ascomycota</taxon>
        <taxon>Pezizomycotina</taxon>
        <taxon>Dothideomycetes</taxon>
        <taxon>Pleosporomycetidae</taxon>
        <taxon>Pleosporales</taxon>
        <taxon>Lindgomycetaceae</taxon>
        <taxon>Lindgomyces</taxon>
    </lineage>
</organism>
<dbReference type="EMBL" id="MU003499">
    <property type="protein sequence ID" value="KAF2473737.1"/>
    <property type="molecule type" value="Genomic_DNA"/>
</dbReference>
<keyword evidence="2" id="KW-1185">Reference proteome</keyword>
<protein>
    <submittedName>
        <fullName evidence="1">Extracellular dioxygenase-like protein</fullName>
    </submittedName>
</protein>
<dbReference type="Proteomes" id="UP000799755">
    <property type="component" value="Unassembled WGS sequence"/>
</dbReference>
<evidence type="ECO:0000313" key="2">
    <source>
        <dbReference type="Proteomes" id="UP000799755"/>
    </source>
</evidence>
<reference evidence="1" key="1">
    <citation type="journal article" date="2020" name="Stud. Mycol.">
        <title>101 Dothideomycetes genomes: a test case for predicting lifestyles and emergence of pathogens.</title>
        <authorList>
            <person name="Haridas S."/>
            <person name="Albert R."/>
            <person name="Binder M."/>
            <person name="Bloem J."/>
            <person name="Labutti K."/>
            <person name="Salamov A."/>
            <person name="Andreopoulos B."/>
            <person name="Baker S."/>
            <person name="Barry K."/>
            <person name="Bills G."/>
            <person name="Bluhm B."/>
            <person name="Cannon C."/>
            <person name="Castanera R."/>
            <person name="Culley D."/>
            <person name="Daum C."/>
            <person name="Ezra D."/>
            <person name="Gonzalez J."/>
            <person name="Henrissat B."/>
            <person name="Kuo A."/>
            <person name="Liang C."/>
            <person name="Lipzen A."/>
            <person name="Lutzoni F."/>
            <person name="Magnuson J."/>
            <person name="Mondo S."/>
            <person name="Nolan M."/>
            <person name="Ohm R."/>
            <person name="Pangilinan J."/>
            <person name="Park H.-J."/>
            <person name="Ramirez L."/>
            <person name="Alfaro M."/>
            <person name="Sun H."/>
            <person name="Tritt A."/>
            <person name="Yoshinaga Y."/>
            <person name="Zwiers L.-H."/>
            <person name="Turgeon B."/>
            <person name="Goodwin S."/>
            <person name="Spatafora J."/>
            <person name="Crous P."/>
            <person name="Grigoriev I."/>
        </authorList>
    </citation>
    <scope>NUCLEOTIDE SEQUENCE</scope>
    <source>
        <strain evidence="1">ATCC 200398</strain>
    </source>
</reference>
<accession>A0ACB6R605</accession>
<name>A0ACB6R605_9PLEO</name>
<evidence type="ECO:0000313" key="1">
    <source>
        <dbReference type="EMBL" id="KAF2473737.1"/>
    </source>
</evidence>
<comment type="caution">
    <text evidence="1">The sequence shown here is derived from an EMBL/GenBank/DDBJ whole genome shotgun (WGS) entry which is preliminary data.</text>
</comment>
<sequence length="405" mass="43287">MLLLAKSLAVLAALLLNSSVFAHPGHDVSGEVAQRATYISTAEKRSLSHCSAKLKERGFQDRSIARRHELVQALRKKRSLEVRDFRTALNTSHHSTEKYTAQTDPGVIFAGNRSCILSPEVTEGPYYVSGELVRQNVVEKEKGVPLTFEVQVINIKTCEPMKGVLLEMWHCNSTGVYGGISGGNAAGVSDDRELNNTMLRGIQPSKKDGVLLFDTIFPGHYVGRTPHIHVMAHLNATILPNNTVSGGTVSHVGQLFFDQSLISAVEATAPYKTNTQPLTTNEQDFIMAQEAETGDPILEYTLLGSKIEEGLFGWIAFGVDPTANRTVNAAASFGKDGGKANPNPFGPGGPMPSGGFPGGFPSGMPFPPGFTGFPSGFQPPSGFPVPTSFPQPSVSSVAKSKTTGM</sequence>
<gene>
    <name evidence="1" type="ORF">BDR25DRAFT_386607</name>
</gene>